<evidence type="ECO:0000313" key="4">
    <source>
        <dbReference type="Proteomes" id="UP000054010"/>
    </source>
</evidence>
<evidence type="ECO:0000313" key="3">
    <source>
        <dbReference type="EMBL" id="EFO81185.1"/>
    </source>
</evidence>
<dbReference type="AlphaFoldDB" id="E1IC68"/>
<feature type="region of interest" description="Disordered" evidence="1">
    <location>
        <begin position="529"/>
        <end position="641"/>
    </location>
</feature>
<dbReference type="HOGENOM" id="CLU_426891_0_0_0"/>
<dbReference type="Proteomes" id="UP000054010">
    <property type="component" value="Unassembled WGS sequence"/>
</dbReference>
<reference evidence="3 4" key="1">
    <citation type="journal article" date="2011" name="J. Bacteriol.">
        <title>Draft genome sequence of the anoxygenic filamentous phototrophic bacterium Oscillochloris trichoides subsp. DG-6.</title>
        <authorList>
            <person name="Kuznetsov B.B."/>
            <person name="Ivanovsky R.N."/>
            <person name="Keppen O.I."/>
            <person name="Sukhacheva M.V."/>
            <person name="Bumazhkin B.K."/>
            <person name="Patutina E.O."/>
            <person name="Beletsky A.V."/>
            <person name="Mardanov A.V."/>
            <person name="Baslerov R.V."/>
            <person name="Panteleeva A.N."/>
            <person name="Kolganova T.V."/>
            <person name="Ravin N.V."/>
            <person name="Skryabin K.G."/>
        </authorList>
    </citation>
    <scope>NUCLEOTIDE SEQUENCE [LARGE SCALE GENOMIC DNA]</scope>
    <source>
        <strain evidence="3 4">DG-6</strain>
    </source>
</reference>
<dbReference type="STRING" id="765420.OSCT_0919"/>
<proteinExistence type="predicted"/>
<accession>E1IC68</accession>
<evidence type="ECO:0000256" key="1">
    <source>
        <dbReference type="SAM" id="MobiDB-lite"/>
    </source>
</evidence>
<organism evidence="3 4">
    <name type="scientific">Oscillochloris trichoides DG-6</name>
    <dbReference type="NCBI Taxonomy" id="765420"/>
    <lineage>
        <taxon>Bacteria</taxon>
        <taxon>Bacillati</taxon>
        <taxon>Chloroflexota</taxon>
        <taxon>Chloroflexia</taxon>
        <taxon>Chloroflexales</taxon>
        <taxon>Chloroflexineae</taxon>
        <taxon>Oscillochloridaceae</taxon>
        <taxon>Oscillochloris</taxon>
    </lineage>
</organism>
<comment type="caution">
    <text evidence="3">The sequence shown here is derived from an EMBL/GenBank/DDBJ whole genome shotgun (WGS) entry which is preliminary data.</text>
</comment>
<feature type="compositionally biased region" description="Low complexity" evidence="1">
    <location>
        <begin position="558"/>
        <end position="592"/>
    </location>
</feature>
<feature type="compositionally biased region" description="Pro residues" evidence="1">
    <location>
        <begin position="593"/>
        <end position="641"/>
    </location>
</feature>
<keyword evidence="2" id="KW-0472">Membrane</keyword>
<keyword evidence="4" id="KW-1185">Reference proteome</keyword>
<dbReference type="EMBL" id="ADVR01000022">
    <property type="protein sequence ID" value="EFO81185.1"/>
    <property type="molecule type" value="Genomic_DNA"/>
</dbReference>
<protein>
    <submittedName>
        <fullName evidence="3">Uncharacterized protein</fullName>
    </submittedName>
</protein>
<feature type="transmembrane region" description="Helical" evidence="2">
    <location>
        <begin position="169"/>
        <end position="191"/>
    </location>
</feature>
<feature type="region of interest" description="Disordered" evidence="1">
    <location>
        <begin position="134"/>
        <end position="160"/>
    </location>
</feature>
<sequence>MSQATNLPPHLDQRIVQERAQIYAAGYVNTLQSDTHGALIQVELPPLGTMSYRLEFRCSLHYPTNAPEYTIVENGIDSYGELRQGTLIMILPQINRWNEEIRLLDLILEAQKRLEQGEFFRPPSSTPAPIPQPQAVVSPDLPPLPVTKQRPPITKNRPATSPIMPNREIILIAGALIMVVILVVAIVGLLWNRPQQQTAATPNATQTAAAIVQQTQTLLDRWAAISGMPVAEQITALQDLQIEGITHDPQGTPVAQRLFTARLARATDLSDPNNPSPDYRQVLALVAQLQQAATDDTTRQQVYRLHASILIAKARAELTEKKVIAAENTLSAWVEANNAQLDEQQRADLTALQSEIATAKQNLSLPEQIAGVWQSYDAAVQEQDWERAVRLLDDLQGLLAGQDPATFQPPDYDPRTPQVVAIQAEARLNYVQALWAEGELDAAKAQLDAAQGVPNVAQRVTTMLNQQTQIEYLWAQVDAQRNARQWQALLTTLNALEPRVGTADGRHPSRDESIAQIRNEATRALAQLEAANRPPTARPVVKPPTITPTDTPEPPTPTYWEWPTDTPEPYWPTDTAPPDWPTVPDVPTTTDPNEPPTTPDPNAPPPSADPNTPPPNQTPPPDPYWPEEPTYPPDVSPTPSP</sequence>
<keyword evidence="2" id="KW-0812">Transmembrane</keyword>
<feature type="compositionally biased region" description="Pro residues" evidence="1">
    <location>
        <begin position="541"/>
        <end position="557"/>
    </location>
</feature>
<evidence type="ECO:0000256" key="2">
    <source>
        <dbReference type="SAM" id="Phobius"/>
    </source>
</evidence>
<gene>
    <name evidence="3" type="ORF">OSCT_0919</name>
</gene>
<dbReference type="PRINTS" id="PR01217">
    <property type="entry name" value="PRICHEXTENSN"/>
</dbReference>
<keyword evidence="2" id="KW-1133">Transmembrane helix</keyword>
<name>E1IC68_9CHLR</name>